<organism evidence="8 9">
    <name type="scientific">[Candida] anglica</name>
    <dbReference type="NCBI Taxonomy" id="148631"/>
    <lineage>
        <taxon>Eukaryota</taxon>
        <taxon>Fungi</taxon>
        <taxon>Dikarya</taxon>
        <taxon>Ascomycota</taxon>
        <taxon>Saccharomycotina</taxon>
        <taxon>Pichiomycetes</taxon>
        <taxon>Debaryomycetaceae</taxon>
        <taxon>Kurtzmaniella</taxon>
    </lineage>
</organism>
<feature type="compositionally biased region" description="Basic and acidic residues" evidence="6">
    <location>
        <begin position="358"/>
        <end position="372"/>
    </location>
</feature>
<dbReference type="EMBL" id="OZ004253">
    <property type="protein sequence ID" value="CAK7891952.1"/>
    <property type="molecule type" value="Genomic_DNA"/>
</dbReference>
<feature type="domain" description="Carbohydrate kinase PfkB" evidence="7">
    <location>
        <begin position="390"/>
        <end position="562"/>
    </location>
</feature>
<evidence type="ECO:0000313" key="9">
    <source>
        <dbReference type="Proteomes" id="UP001497600"/>
    </source>
</evidence>
<keyword evidence="3" id="KW-0464">Manganese</keyword>
<proteinExistence type="inferred from homology"/>
<name>A0ABP0E567_9ASCO</name>
<accession>A0ABP0E567</accession>
<protein>
    <recommendedName>
        <fullName evidence="7">Carbohydrate kinase PfkB domain-containing protein</fullName>
    </recommendedName>
</protein>
<dbReference type="InterPro" id="IPR011611">
    <property type="entry name" value="PfkB_dom"/>
</dbReference>
<dbReference type="Proteomes" id="UP001497600">
    <property type="component" value="Chromosome A"/>
</dbReference>
<evidence type="ECO:0000259" key="7">
    <source>
        <dbReference type="Pfam" id="PF00294"/>
    </source>
</evidence>
<evidence type="ECO:0000256" key="5">
    <source>
        <dbReference type="ARBA" id="ARBA00023295"/>
    </source>
</evidence>
<dbReference type="PANTHER" id="PTHR42909">
    <property type="entry name" value="ZGC:136858"/>
    <property type="match status" value="1"/>
</dbReference>
<sequence length="804" mass="86763">MLVTRQLVRLNHVKQVGATSSRMFSVSRSSAVTISEEVKQALEDKQKPVVSLESTIITHGLPYPENLSMARRVESVIRENGAIPATCAFIKGQPLVGLDESQLEHLAHTTSPKPNKVSRRDIGYTMSTKQNGGTTIASTMILSEMAGIKVFATGGLGGVHRDGQNTLDVSADLTELGRTPVSVVCAGPKSILDIGLTLEYLETQGVFVGTYNDDGRENIQVPGFYTRDSGFQSPYSFSSFEQAASIIHNQNNIMGLKSGQIFCIPPSRETALPSELMQRVIAAANEEAIKLGIQGKELTPFLLSKIAQETKGQSVHSNIELVLNNARSASQIAKELLSLETNRASSQFQPSTNIKKRKMDEGVKKVDEKKQDTTSVSDIPTPSVVNTIVVGSLALDSICKISSNVIMNDSNPGTISSSVGGVGFNVAKACSLALKSPSCSNGTSRLVSIVSNDMAGHTIIGQLKKLGIDTSGILVDTTSGCSTAQYTSTHANNGDLIIACADMKIAEYDGLAQHVLSEIKRGSPRQIVVDCNVSSSTLSTIFDYVRESNLECNVIVEPTSSPKSKRISLCHSRNLRPFPNNSVSLITPTVGELDAIHSALAERELFDDYDHWFPLLDSLGIDSTFREKLSISKHPVLKNGLELGYLQQAFSVLPYIPNILLKLGEQGVLSMSISTNVEDYKSIPTTSVYSPEFTIVTSTGRSYTADNGSQQKMGLVIQYFPIPPENGNITIENVTGAGDSFLGYLMARMSTANTHLVEGTWLTSEVGSVEREWFKWESIHKAQLASGKSLQSLAAISEDIATIE</sequence>
<feature type="region of interest" description="Disordered" evidence="6">
    <location>
        <begin position="358"/>
        <end position="377"/>
    </location>
</feature>
<keyword evidence="1" id="KW-0479">Metal-binding</keyword>
<evidence type="ECO:0000256" key="4">
    <source>
        <dbReference type="ARBA" id="ARBA00023239"/>
    </source>
</evidence>
<dbReference type="Pfam" id="PF04227">
    <property type="entry name" value="Indigoidine_A"/>
    <property type="match status" value="1"/>
</dbReference>
<dbReference type="HAMAP" id="MF_01876">
    <property type="entry name" value="PsiMP_glycosidase"/>
    <property type="match status" value="1"/>
</dbReference>
<dbReference type="InterPro" id="IPR029056">
    <property type="entry name" value="Ribokinase-like"/>
</dbReference>
<keyword evidence="5" id="KW-0326">Glycosidase</keyword>
<keyword evidence="2" id="KW-0378">Hydrolase</keyword>
<dbReference type="Gene3D" id="3.40.1190.20">
    <property type="match status" value="1"/>
</dbReference>
<dbReference type="SUPFAM" id="SSF110581">
    <property type="entry name" value="Indigoidine synthase A-like"/>
    <property type="match status" value="1"/>
</dbReference>
<gene>
    <name evidence="8" type="ORF">CAAN4_A00804</name>
</gene>
<evidence type="ECO:0000256" key="3">
    <source>
        <dbReference type="ARBA" id="ARBA00023211"/>
    </source>
</evidence>
<dbReference type="SUPFAM" id="SSF53613">
    <property type="entry name" value="Ribokinase-like"/>
    <property type="match status" value="1"/>
</dbReference>
<keyword evidence="9" id="KW-1185">Reference proteome</keyword>
<evidence type="ECO:0000313" key="8">
    <source>
        <dbReference type="EMBL" id="CAK7891952.1"/>
    </source>
</evidence>
<evidence type="ECO:0000256" key="6">
    <source>
        <dbReference type="SAM" id="MobiDB-lite"/>
    </source>
</evidence>
<dbReference type="InterPro" id="IPR022830">
    <property type="entry name" value="Indigdn_synthA-like"/>
</dbReference>
<evidence type="ECO:0000256" key="1">
    <source>
        <dbReference type="ARBA" id="ARBA00022723"/>
    </source>
</evidence>
<dbReference type="Pfam" id="PF00294">
    <property type="entry name" value="PfkB"/>
    <property type="match status" value="1"/>
</dbReference>
<dbReference type="InterPro" id="IPR007342">
    <property type="entry name" value="PsuG"/>
</dbReference>
<reference evidence="8 9" key="1">
    <citation type="submission" date="2024-01" db="EMBL/GenBank/DDBJ databases">
        <authorList>
            <consortium name="Genoscope - CEA"/>
            <person name="William W."/>
        </authorList>
    </citation>
    <scope>NUCLEOTIDE SEQUENCE [LARGE SCALE GENOMIC DNA]</scope>
    <source>
        <strain evidence="8 9">29B2s-10</strain>
    </source>
</reference>
<dbReference type="PANTHER" id="PTHR42909:SF1">
    <property type="entry name" value="CARBOHYDRATE KINASE PFKB DOMAIN-CONTAINING PROTEIN"/>
    <property type="match status" value="1"/>
</dbReference>
<dbReference type="Gene3D" id="3.40.1790.10">
    <property type="entry name" value="Indigoidine synthase domain"/>
    <property type="match status" value="1"/>
</dbReference>
<evidence type="ECO:0000256" key="2">
    <source>
        <dbReference type="ARBA" id="ARBA00022801"/>
    </source>
</evidence>
<keyword evidence="4" id="KW-0456">Lyase</keyword>